<dbReference type="RefSeq" id="WP_107662143.1">
    <property type="nucleotide sequence ID" value="NZ_PZKG01000003.1"/>
</dbReference>
<comment type="catalytic activity">
    <reaction evidence="9 10">
        <text>Release of signal peptides from bacterial membrane prolipoproteins. Hydrolyzes -Xaa-Yaa-Zaa-|-(S,diacylglyceryl)Cys-, in which Xaa is hydrophobic (preferably Leu), and Yaa (Ala or Ser) and Zaa (Gly or Ala) have small, neutral side chains.</text>
        <dbReference type="EC" id="3.4.23.36"/>
    </reaction>
</comment>
<evidence type="ECO:0000256" key="3">
    <source>
        <dbReference type="ARBA" id="ARBA00022670"/>
    </source>
</evidence>
<dbReference type="Pfam" id="PF01252">
    <property type="entry name" value="Peptidase_A8"/>
    <property type="match status" value="1"/>
</dbReference>
<dbReference type="NCBIfam" id="NF011356">
    <property type="entry name" value="PRK14774.1"/>
    <property type="match status" value="1"/>
</dbReference>
<comment type="pathway">
    <text evidence="9">Protein modification; lipoprotein biosynthesis (signal peptide cleavage).</text>
</comment>
<feature type="transmembrane region" description="Helical" evidence="9">
    <location>
        <begin position="94"/>
        <end position="115"/>
    </location>
</feature>
<comment type="similarity">
    <text evidence="1 9 11">Belongs to the peptidase A8 family.</text>
</comment>
<dbReference type="AlphaFoldDB" id="A0A2T4K054"/>
<keyword evidence="7 9" id="KW-1133">Transmembrane helix</keyword>
<dbReference type="NCBIfam" id="TIGR00077">
    <property type="entry name" value="lspA"/>
    <property type="match status" value="1"/>
</dbReference>
<comment type="caution">
    <text evidence="9">Lacks conserved residue(s) required for the propagation of feature annotation.</text>
</comment>
<dbReference type="PRINTS" id="PR00781">
    <property type="entry name" value="LIPOSIGPTASE"/>
</dbReference>
<name>A0A2T4K054_9RHOB</name>
<keyword evidence="14" id="KW-1185">Reference proteome</keyword>
<keyword evidence="6 9" id="KW-0378">Hydrolase</keyword>
<evidence type="ECO:0000256" key="4">
    <source>
        <dbReference type="ARBA" id="ARBA00022692"/>
    </source>
</evidence>
<evidence type="ECO:0000313" key="14">
    <source>
        <dbReference type="Proteomes" id="UP000241010"/>
    </source>
</evidence>
<dbReference type="GO" id="GO:0005886">
    <property type="term" value="C:plasma membrane"/>
    <property type="evidence" value="ECO:0007669"/>
    <property type="project" value="UniProtKB-SubCell"/>
</dbReference>
<dbReference type="EC" id="3.4.23.36" evidence="9"/>
<evidence type="ECO:0000256" key="6">
    <source>
        <dbReference type="ARBA" id="ARBA00022801"/>
    </source>
</evidence>
<keyword evidence="2 9" id="KW-1003">Cell membrane</keyword>
<keyword evidence="5 9" id="KW-0064">Aspartyl protease</keyword>
<dbReference type="InterPro" id="IPR001872">
    <property type="entry name" value="Peptidase_A8"/>
</dbReference>
<dbReference type="GO" id="GO:0006508">
    <property type="term" value="P:proteolysis"/>
    <property type="evidence" value="ECO:0007669"/>
    <property type="project" value="UniProtKB-KW"/>
</dbReference>
<sequence length="180" mass="18829">MRLTALTALIVFVLDQLTKVGVVWGLNLAERGGIDVIPPFLTFRMAWNRGVNFGIGAGEGDLIRWGLIVVSLVISGWVWVWVSRSNPSRLARLSGGLLIGGALGNVIDRVLYGAVADFLNMSCCGFENPYAFNVADIAIFAGAIGLVLFTGEPGGKAKTGGKAGGGKPAAARRKGDGKTP</sequence>
<evidence type="ECO:0000256" key="5">
    <source>
        <dbReference type="ARBA" id="ARBA00022750"/>
    </source>
</evidence>
<dbReference type="PROSITE" id="PS00855">
    <property type="entry name" value="SPASE_II"/>
    <property type="match status" value="1"/>
</dbReference>
<evidence type="ECO:0000256" key="9">
    <source>
        <dbReference type="HAMAP-Rule" id="MF_00161"/>
    </source>
</evidence>
<dbReference type="OrthoDB" id="9810259at2"/>
<evidence type="ECO:0000256" key="12">
    <source>
        <dbReference type="SAM" id="MobiDB-lite"/>
    </source>
</evidence>
<evidence type="ECO:0000256" key="10">
    <source>
        <dbReference type="RuleBase" id="RU000594"/>
    </source>
</evidence>
<dbReference type="Proteomes" id="UP000241010">
    <property type="component" value="Unassembled WGS sequence"/>
</dbReference>
<evidence type="ECO:0000256" key="1">
    <source>
        <dbReference type="ARBA" id="ARBA00006139"/>
    </source>
</evidence>
<gene>
    <name evidence="9 13" type="primary">lspA</name>
    <name evidence="13" type="ORF">C5F48_01540</name>
</gene>
<evidence type="ECO:0000313" key="13">
    <source>
        <dbReference type="EMBL" id="PTE23551.1"/>
    </source>
</evidence>
<dbReference type="PANTHER" id="PTHR33695">
    <property type="entry name" value="LIPOPROTEIN SIGNAL PEPTIDASE"/>
    <property type="match status" value="1"/>
</dbReference>
<evidence type="ECO:0000256" key="7">
    <source>
        <dbReference type="ARBA" id="ARBA00022989"/>
    </source>
</evidence>
<feature type="active site" evidence="9">
    <location>
        <position position="136"/>
    </location>
</feature>
<keyword evidence="4 9" id="KW-0812">Transmembrane</keyword>
<organism evidence="13 14">
    <name type="scientific">Cereibacter changlensis JA139</name>
    <dbReference type="NCBI Taxonomy" id="1188249"/>
    <lineage>
        <taxon>Bacteria</taxon>
        <taxon>Pseudomonadati</taxon>
        <taxon>Pseudomonadota</taxon>
        <taxon>Alphaproteobacteria</taxon>
        <taxon>Rhodobacterales</taxon>
        <taxon>Paracoccaceae</taxon>
        <taxon>Cereibacter</taxon>
    </lineage>
</organism>
<feature type="transmembrane region" description="Helical" evidence="9">
    <location>
        <begin position="130"/>
        <end position="149"/>
    </location>
</feature>
<dbReference type="UniPathway" id="UPA00665"/>
<evidence type="ECO:0000256" key="11">
    <source>
        <dbReference type="RuleBase" id="RU004181"/>
    </source>
</evidence>
<evidence type="ECO:0000256" key="8">
    <source>
        <dbReference type="ARBA" id="ARBA00023136"/>
    </source>
</evidence>
<dbReference type="HAMAP" id="MF_00161">
    <property type="entry name" value="LspA"/>
    <property type="match status" value="1"/>
</dbReference>
<keyword evidence="8 9" id="KW-0472">Membrane</keyword>
<feature type="active site" evidence="9">
    <location>
        <position position="117"/>
    </location>
</feature>
<reference evidence="13 14" key="1">
    <citation type="submission" date="2018-03" db="EMBL/GenBank/DDBJ databases">
        <title>Cereibacter changlensis.</title>
        <authorList>
            <person name="Meyer T.E."/>
            <person name="Miller S."/>
            <person name="Lodha T."/>
            <person name="Gandham S."/>
            <person name="Chintalapati S."/>
            <person name="Chintalapati V.R."/>
        </authorList>
    </citation>
    <scope>NUCLEOTIDE SEQUENCE [LARGE SCALE GENOMIC DNA]</scope>
    <source>
        <strain evidence="13 14">JA139</strain>
    </source>
</reference>
<feature type="compositionally biased region" description="Gly residues" evidence="12">
    <location>
        <begin position="156"/>
        <end position="167"/>
    </location>
</feature>
<feature type="transmembrane region" description="Helical" evidence="9">
    <location>
        <begin position="62"/>
        <end position="82"/>
    </location>
</feature>
<accession>A0A2T4K054</accession>
<evidence type="ECO:0000256" key="2">
    <source>
        <dbReference type="ARBA" id="ARBA00022475"/>
    </source>
</evidence>
<comment type="function">
    <text evidence="9 10">This protein specifically catalyzes the removal of signal peptides from prolipoproteins.</text>
</comment>
<proteinExistence type="inferred from homology"/>
<dbReference type="GO" id="GO:0004190">
    <property type="term" value="F:aspartic-type endopeptidase activity"/>
    <property type="evidence" value="ECO:0007669"/>
    <property type="project" value="UniProtKB-UniRule"/>
</dbReference>
<dbReference type="PANTHER" id="PTHR33695:SF1">
    <property type="entry name" value="LIPOPROTEIN SIGNAL PEPTIDASE"/>
    <property type="match status" value="1"/>
</dbReference>
<keyword evidence="3 9" id="KW-0645">Protease</keyword>
<comment type="subcellular location">
    <subcellularLocation>
        <location evidence="9">Cell membrane</location>
        <topology evidence="9">Multi-pass membrane protein</topology>
    </subcellularLocation>
</comment>
<feature type="region of interest" description="Disordered" evidence="12">
    <location>
        <begin position="156"/>
        <end position="180"/>
    </location>
</feature>
<dbReference type="EMBL" id="PZKG01000003">
    <property type="protein sequence ID" value="PTE23551.1"/>
    <property type="molecule type" value="Genomic_DNA"/>
</dbReference>
<protein>
    <recommendedName>
        <fullName evidence="9">Lipoprotein signal peptidase</fullName>
        <ecNumber evidence="9">3.4.23.36</ecNumber>
    </recommendedName>
    <alternativeName>
        <fullName evidence="9">Prolipoprotein signal peptidase</fullName>
    </alternativeName>
    <alternativeName>
        <fullName evidence="9">Signal peptidase II</fullName>
        <shortName evidence="9">SPase II</shortName>
    </alternativeName>
</protein>
<comment type="caution">
    <text evidence="13">The sequence shown here is derived from an EMBL/GenBank/DDBJ whole genome shotgun (WGS) entry which is preliminary data.</text>
</comment>